<evidence type="ECO:0000256" key="5">
    <source>
        <dbReference type="ARBA" id="ARBA00022692"/>
    </source>
</evidence>
<organism evidence="12 13">
    <name type="scientific">Candidatus Doudnabacteria bacterium RIFCSPLOWO2_02_FULL_48_13</name>
    <dbReference type="NCBI Taxonomy" id="1817845"/>
    <lineage>
        <taxon>Bacteria</taxon>
        <taxon>Candidatus Doudnaibacteriota</taxon>
    </lineage>
</organism>
<dbReference type="GO" id="GO:0032153">
    <property type="term" value="C:cell division site"/>
    <property type="evidence" value="ECO:0007669"/>
    <property type="project" value="TreeGrafter"/>
</dbReference>
<evidence type="ECO:0000256" key="8">
    <source>
        <dbReference type="ARBA" id="ARBA00022989"/>
    </source>
</evidence>
<evidence type="ECO:0000256" key="11">
    <source>
        <dbReference type="HAMAP-Rule" id="MF_02079"/>
    </source>
</evidence>
<keyword evidence="3 11" id="KW-0328">Glycosyltransferase</keyword>
<feature type="transmembrane region" description="Helical" evidence="11">
    <location>
        <begin position="302"/>
        <end position="324"/>
    </location>
</feature>
<reference evidence="12 13" key="1">
    <citation type="journal article" date="2016" name="Nat. Commun.">
        <title>Thousands of microbial genomes shed light on interconnected biogeochemical processes in an aquifer system.</title>
        <authorList>
            <person name="Anantharaman K."/>
            <person name="Brown C.T."/>
            <person name="Hug L.A."/>
            <person name="Sharon I."/>
            <person name="Castelle C.J."/>
            <person name="Probst A.J."/>
            <person name="Thomas B.C."/>
            <person name="Singh A."/>
            <person name="Wilkins M.J."/>
            <person name="Karaoz U."/>
            <person name="Brodie E.L."/>
            <person name="Williams K.H."/>
            <person name="Hubbard S.S."/>
            <person name="Banfield J.F."/>
        </authorList>
    </citation>
    <scope>NUCLEOTIDE SEQUENCE [LARGE SCALE GENOMIC DNA]</scope>
</reference>
<feature type="transmembrane region" description="Helical" evidence="11">
    <location>
        <begin position="42"/>
        <end position="61"/>
    </location>
</feature>
<evidence type="ECO:0000256" key="4">
    <source>
        <dbReference type="ARBA" id="ARBA00022679"/>
    </source>
</evidence>
<keyword evidence="7 11" id="KW-0573">Peptidoglycan synthesis</keyword>
<evidence type="ECO:0000256" key="2">
    <source>
        <dbReference type="ARBA" id="ARBA00022475"/>
    </source>
</evidence>
<evidence type="ECO:0000256" key="6">
    <source>
        <dbReference type="ARBA" id="ARBA00022960"/>
    </source>
</evidence>
<evidence type="ECO:0000256" key="10">
    <source>
        <dbReference type="ARBA" id="ARBA00023316"/>
    </source>
</evidence>
<dbReference type="GO" id="GO:0005886">
    <property type="term" value="C:plasma membrane"/>
    <property type="evidence" value="ECO:0007669"/>
    <property type="project" value="UniProtKB-SubCell"/>
</dbReference>
<gene>
    <name evidence="11" type="primary">rodA</name>
    <name evidence="12" type="ORF">A3J05_04055</name>
</gene>
<keyword evidence="8 11" id="KW-1133">Transmembrane helix</keyword>
<comment type="similarity">
    <text evidence="11">Belongs to the SEDS family. MrdB/RodA subfamily.</text>
</comment>
<dbReference type="PROSITE" id="PS00428">
    <property type="entry name" value="FTSW_RODA_SPOVE"/>
    <property type="match status" value="1"/>
</dbReference>
<keyword evidence="10 11" id="KW-0961">Cell wall biogenesis/degradation</keyword>
<dbReference type="HAMAP" id="MF_02079">
    <property type="entry name" value="PGT_RodA"/>
    <property type="match status" value="1"/>
</dbReference>
<comment type="catalytic activity">
    <reaction evidence="11">
        <text>[GlcNAc-(1-&gt;4)-Mur2Ac(oyl-L-Ala-gamma-D-Glu-L-Lys-D-Ala-D-Ala)](n)-di-trans,octa-cis-undecaprenyl diphosphate + beta-D-GlcNAc-(1-&gt;4)-Mur2Ac(oyl-L-Ala-gamma-D-Glu-L-Lys-D-Ala-D-Ala)-di-trans,octa-cis-undecaprenyl diphosphate = [GlcNAc-(1-&gt;4)-Mur2Ac(oyl-L-Ala-gamma-D-Glu-L-Lys-D-Ala-D-Ala)](n+1)-di-trans,octa-cis-undecaprenyl diphosphate + di-trans,octa-cis-undecaprenyl diphosphate + H(+)</text>
        <dbReference type="Rhea" id="RHEA:23708"/>
        <dbReference type="Rhea" id="RHEA-COMP:9602"/>
        <dbReference type="Rhea" id="RHEA-COMP:9603"/>
        <dbReference type="ChEBI" id="CHEBI:15378"/>
        <dbReference type="ChEBI" id="CHEBI:58405"/>
        <dbReference type="ChEBI" id="CHEBI:60033"/>
        <dbReference type="ChEBI" id="CHEBI:78435"/>
        <dbReference type="EC" id="2.4.99.28"/>
    </reaction>
</comment>
<keyword evidence="4 11" id="KW-0808">Transferase</keyword>
<evidence type="ECO:0000256" key="7">
    <source>
        <dbReference type="ARBA" id="ARBA00022984"/>
    </source>
</evidence>
<evidence type="ECO:0000256" key="3">
    <source>
        <dbReference type="ARBA" id="ARBA00022676"/>
    </source>
</evidence>
<dbReference type="InterPro" id="IPR011923">
    <property type="entry name" value="RodA/MrdB"/>
</dbReference>
<dbReference type="Proteomes" id="UP000177235">
    <property type="component" value="Unassembled WGS sequence"/>
</dbReference>
<evidence type="ECO:0000313" key="13">
    <source>
        <dbReference type="Proteomes" id="UP000177235"/>
    </source>
</evidence>
<comment type="function">
    <text evidence="11">Peptidoglycan polymerase that is essential for cell wall elongation.</text>
</comment>
<dbReference type="GO" id="GO:0008360">
    <property type="term" value="P:regulation of cell shape"/>
    <property type="evidence" value="ECO:0007669"/>
    <property type="project" value="UniProtKB-KW"/>
</dbReference>
<evidence type="ECO:0000256" key="1">
    <source>
        <dbReference type="ARBA" id="ARBA00004141"/>
    </source>
</evidence>
<dbReference type="GO" id="GO:0009252">
    <property type="term" value="P:peptidoglycan biosynthetic process"/>
    <property type="evidence" value="ECO:0007669"/>
    <property type="project" value="UniProtKB-UniRule"/>
</dbReference>
<evidence type="ECO:0000256" key="9">
    <source>
        <dbReference type="ARBA" id="ARBA00023136"/>
    </source>
</evidence>
<keyword evidence="2 11" id="KW-1003">Cell membrane</keyword>
<feature type="transmembrane region" description="Helical" evidence="11">
    <location>
        <begin position="161"/>
        <end position="177"/>
    </location>
</feature>
<dbReference type="GO" id="GO:0015648">
    <property type="term" value="F:lipid-linked peptidoglycan transporter activity"/>
    <property type="evidence" value="ECO:0007669"/>
    <property type="project" value="TreeGrafter"/>
</dbReference>
<proteinExistence type="inferred from homology"/>
<dbReference type="GO" id="GO:0051301">
    <property type="term" value="P:cell division"/>
    <property type="evidence" value="ECO:0007669"/>
    <property type="project" value="InterPro"/>
</dbReference>
<name>A0A1F5QB38_9BACT</name>
<sequence length="367" mass="41047">MIWQRYFRGFDWIFFTAALVLTAVGIMMIYSTGFAATVESSLWIRQLAALVIGLAGMFFFSSLDYRFLRKNSSLIYIGAILLLGLVLIMGLEIRGSKRWFELGPVNFQPAELSKLALIIILAKYFQVRQPFLQKFRYIILSFIYVLIPVVLIMLQPDLGSALVHLGIWAGMLLMAGIPRRFYLYLFLTFVLVSGGAWQFLLQDYQKDRILTFVDPAADPLGRGYNVIQSMVAVGSGGIFGRGLARGLQSQLRFLPERQTDFIFASTVEELGFFGGTLVLVFLGMVVFRILRIVKRSEDSFGAYLAAGAFFLLLTQIVINVAMNIGLLPVTGITLPFLSYGGSSLVATFWLVGLVESVAIHSTQVRFR</sequence>
<dbReference type="AlphaFoldDB" id="A0A1F5QB38"/>
<dbReference type="NCBIfam" id="TIGR02210">
    <property type="entry name" value="rodA_shape"/>
    <property type="match status" value="1"/>
</dbReference>
<dbReference type="InterPro" id="IPR001182">
    <property type="entry name" value="FtsW/RodA"/>
</dbReference>
<feature type="transmembrane region" description="Helical" evidence="11">
    <location>
        <begin position="336"/>
        <end position="359"/>
    </location>
</feature>
<feature type="transmembrane region" description="Helical" evidence="11">
    <location>
        <begin position="270"/>
        <end position="290"/>
    </location>
</feature>
<dbReference type="PANTHER" id="PTHR30474">
    <property type="entry name" value="CELL CYCLE PROTEIN"/>
    <property type="match status" value="1"/>
</dbReference>
<dbReference type="EMBL" id="MFFF01000024">
    <property type="protein sequence ID" value="OGE99000.1"/>
    <property type="molecule type" value="Genomic_DNA"/>
</dbReference>
<comment type="subcellular location">
    <subcellularLocation>
        <location evidence="11">Cell membrane</location>
        <topology evidence="11">Multi-pass membrane protein</topology>
    </subcellularLocation>
    <subcellularLocation>
        <location evidence="1">Membrane</location>
        <topology evidence="1">Multi-pass membrane protein</topology>
    </subcellularLocation>
</comment>
<keyword evidence="6 11" id="KW-0133">Cell shape</keyword>
<dbReference type="UniPathway" id="UPA00219"/>
<dbReference type="EC" id="2.4.99.28" evidence="11"/>
<keyword evidence="5 11" id="KW-0812">Transmembrane</keyword>
<comment type="pathway">
    <text evidence="11">Cell wall biogenesis; peptidoglycan biosynthesis.</text>
</comment>
<feature type="transmembrane region" description="Helical" evidence="11">
    <location>
        <begin position="12"/>
        <end position="30"/>
    </location>
</feature>
<dbReference type="GO" id="GO:0008955">
    <property type="term" value="F:peptidoglycan glycosyltransferase activity"/>
    <property type="evidence" value="ECO:0007669"/>
    <property type="project" value="UniProtKB-UniRule"/>
</dbReference>
<keyword evidence="9 11" id="KW-0472">Membrane</keyword>
<dbReference type="PANTHER" id="PTHR30474:SF1">
    <property type="entry name" value="PEPTIDOGLYCAN GLYCOSYLTRANSFERASE MRDB"/>
    <property type="match status" value="1"/>
</dbReference>
<feature type="transmembrane region" description="Helical" evidence="11">
    <location>
        <begin position="137"/>
        <end position="155"/>
    </location>
</feature>
<dbReference type="GO" id="GO:0071555">
    <property type="term" value="P:cell wall organization"/>
    <property type="evidence" value="ECO:0007669"/>
    <property type="project" value="UniProtKB-KW"/>
</dbReference>
<dbReference type="Pfam" id="PF01098">
    <property type="entry name" value="FTSW_RODA_SPOVE"/>
    <property type="match status" value="1"/>
</dbReference>
<protein>
    <recommendedName>
        <fullName evidence="11">Peptidoglycan glycosyltransferase RodA</fullName>
        <shortName evidence="11">PGT</shortName>
        <ecNumber evidence="11">2.4.99.28</ecNumber>
    </recommendedName>
    <alternativeName>
        <fullName evidence="11">Cell elongation protein RodA</fullName>
    </alternativeName>
    <alternativeName>
        <fullName evidence="11">Cell wall polymerase</fullName>
    </alternativeName>
    <alternativeName>
        <fullName evidence="11">Peptidoglycan polymerase</fullName>
        <shortName evidence="11">PG polymerase</shortName>
    </alternativeName>
</protein>
<feature type="transmembrane region" description="Helical" evidence="11">
    <location>
        <begin position="73"/>
        <end position="93"/>
    </location>
</feature>
<evidence type="ECO:0000313" key="12">
    <source>
        <dbReference type="EMBL" id="OGE99000.1"/>
    </source>
</evidence>
<feature type="transmembrane region" description="Helical" evidence="11">
    <location>
        <begin position="182"/>
        <end position="200"/>
    </location>
</feature>
<accession>A0A1F5QB38</accession>
<comment type="caution">
    <text evidence="12">The sequence shown here is derived from an EMBL/GenBank/DDBJ whole genome shotgun (WGS) entry which is preliminary data.</text>
</comment>
<dbReference type="InterPro" id="IPR018365">
    <property type="entry name" value="Cell_cycle_FtsW-rel_CS"/>
</dbReference>
<feature type="transmembrane region" description="Helical" evidence="11">
    <location>
        <begin position="105"/>
        <end position="125"/>
    </location>
</feature>